<sequence>MLTVTAQQSRFHNETIEGSALKEIVVKDLSIGIGQKEILNHAQFQLQIGKRYVLVGRNGVGKSSK</sequence>
<accession>A0AAJ0DK20</accession>
<protein>
    <recommendedName>
        <fullName evidence="3">ABC transporter ATP-binding protein</fullName>
    </recommendedName>
</protein>
<evidence type="ECO:0000313" key="2">
    <source>
        <dbReference type="Proteomes" id="UP001271007"/>
    </source>
</evidence>
<organism evidence="1 2">
    <name type="scientific">Extremus antarcticus</name>
    <dbReference type="NCBI Taxonomy" id="702011"/>
    <lineage>
        <taxon>Eukaryota</taxon>
        <taxon>Fungi</taxon>
        <taxon>Dikarya</taxon>
        <taxon>Ascomycota</taxon>
        <taxon>Pezizomycotina</taxon>
        <taxon>Dothideomycetes</taxon>
        <taxon>Dothideomycetidae</taxon>
        <taxon>Mycosphaerellales</taxon>
        <taxon>Extremaceae</taxon>
        <taxon>Extremus</taxon>
    </lineage>
</organism>
<comment type="caution">
    <text evidence="1">The sequence shown here is derived from an EMBL/GenBank/DDBJ whole genome shotgun (WGS) entry which is preliminary data.</text>
</comment>
<keyword evidence="2" id="KW-1185">Reference proteome</keyword>
<dbReference type="EMBL" id="JAWDJX010000026">
    <property type="protein sequence ID" value="KAK3051410.1"/>
    <property type="molecule type" value="Genomic_DNA"/>
</dbReference>
<dbReference type="AlphaFoldDB" id="A0AAJ0DK20"/>
<dbReference type="Proteomes" id="UP001271007">
    <property type="component" value="Unassembled WGS sequence"/>
</dbReference>
<dbReference type="InterPro" id="IPR027417">
    <property type="entry name" value="P-loop_NTPase"/>
</dbReference>
<dbReference type="Gene3D" id="3.40.50.300">
    <property type="entry name" value="P-loop containing nucleotide triphosphate hydrolases"/>
    <property type="match status" value="1"/>
</dbReference>
<proteinExistence type="predicted"/>
<name>A0AAJ0DK20_9PEZI</name>
<dbReference type="SUPFAM" id="SSF52540">
    <property type="entry name" value="P-loop containing nucleoside triphosphate hydrolases"/>
    <property type="match status" value="1"/>
</dbReference>
<gene>
    <name evidence="1" type="ORF">LTR09_007433</name>
</gene>
<evidence type="ECO:0000313" key="1">
    <source>
        <dbReference type="EMBL" id="KAK3051410.1"/>
    </source>
</evidence>
<evidence type="ECO:0008006" key="3">
    <source>
        <dbReference type="Google" id="ProtNLM"/>
    </source>
</evidence>
<reference evidence="1" key="1">
    <citation type="submission" date="2023-04" db="EMBL/GenBank/DDBJ databases">
        <title>Black Yeasts Isolated from many extreme environments.</title>
        <authorList>
            <person name="Coleine C."/>
            <person name="Stajich J.E."/>
            <person name="Selbmann L."/>
        </authorList>
    </citation>
    <scope>NUCLEOTIDE SEQUENCE</scope>
    <source>
        <strain evidence="1">CCFEE 5312</strain>
    </source>
</reference>